<keyword evidence="1" id="KW-1133">Transmembrane helix</keyword>
<feature type="transmembrane region" description="Helical" evidence="1">
    <location>
        <begin position="331"/>
        <end position="349"/>
    </location>
</feature>
<dbReference type="PANTHER" id="PTHR31970:SF9">
    <property type="entry name" value="MOLYBDATE TRANSPORTER 2"/>
    <property type="match status" value="1"/>
</dbReference>
<protein>
    <submittedName>
        <fullName evidence="2">Sulphate transporter</fullName>
    </submittedName>
</protein>
<dbReference type="AlphaFoldDB" id="E8QZC6"/>
<dbReference type="eggNOG" id="COG0659">
    <property type="taxonomic scope" value="Bacteria"/>
</dbReference>
<dbReference type="Proteomes" id="UP000008631">
    <property type="component" value="Chromosome"/>
</dbReference>
<dbReference type="STRING" id="575540.Isop_3699"/>
<name>E8QZC6_ISOPI</name>
<dbReference type="RefSeq" id="WP_013566543.1">
    <property type="nucleotide sequence ID" value="NC_014962.1"/>
</dbReference>
<proteinExistence type="predicted"/>
<dbReference type="OrthoDB" id="7361398at2"/>
<keyword evidence="1" id="KW-0812">Transmembrane</keyword>
<dbReference type="InterPro" id="IPR031563">
    <property type="entry name" value="MOT1/MOT2"/>
</dbReference>
<reference evidence="2 3" key="2">
    <citation type="journal article" date="2011" name="Stand. Genomic Sci.">
        <title>Complete genome sequence of Isosphaera pallida type strain (IS1B).</title>
        <authorList>
            <consortium name="US DOE Joint Genome Institute (JGI-PGF)"/>
            <person name="Goker M."/>
            <person name="Cleland D."/>
            <person name="Saunders E."/>
            <person name="Lapidus A."/>
            <person name="Nolan M."/>
            <person name="Lucas S."/>
            <person name="Hammon N."/>
            <person name="Deshpande S."/>
            <person name="Cheng J.F."/>
            <person name="Tapia R."/>
            <person name="Han C."/>
            <person name="Goodwin L."/>
            <person name="Pitluck S."/>
            <person name="Liolios K."/>
            <person name="Pagani I."/>
            <person name="Ivanova N."/>
            <person name="Mavromatis K."/>
            <person name="Pati A."/>
            <person name="Chen A."/>
            <person name="Palaniappan K."/>
            <person name="Land M."/>
            <person name="Hauser L."/>
            <person name="Chang Y.J."/>
            <person name="Jeffries C.D."/>
            <person name="Detter J.C."/>
            <person name="Beck B."/>
            <person name="Woyke T."/>
            <person name="Bristow J."/>
            <person name="Eisen J.A."/>
            <person name="Markowitz V."/>
            <person name="Hugenholtz P."/>
            <person name="Kyrpides N.C."/>
            <person name="Klenk H.P."/>
        </authorList>
    </citation>
    <scope>NUCLEOTIDE SEQUENCE [LARGE SCALE GENOMIC DNA]</scope>
    <source>
        <strain evidence="3">ATCC 43644 / DSM 9630 / IS1B</strain>
    </source>
</reference>
<feature type="transmembrane region" description="Helical" evidence="1">
    <location>
        <begin position="159"/>
        <end position="176"/>
    </location>
</feature>
<dbReference type="InParanoid" id="E8QZC6"/>
<feature type="transmembrane region" description="Helical" evidence="1">
    <location>
        <begin position="132"/>
        <end position="153"/>
    </location>
</feature>
<feature type="transmembrane region" description="Helical" evidence="1">
    <location>
        <begin position="183"/>
        <end position="199"/>
    </location>
</feature>
<dbReference type="Pfam" id="PF16983">
    <property type="entry name" value="MFS_MOT1"/>
    <property type="match status" value="2"/>
</dbReference>
<reference key="1">
    <citation type="submission" date="2010-11" db="EMBL/GenBank/DDBJ databases">
        <title>The complete sequence of chromosome of Isophaera pallida ATCC 43644.</title>
        <authorList>
            <consortium name="US DOE Joint Genome Institute (JGI-PGF)"/>
            <person name="Lucas S."/>
            <person name="Copeland A."/>
            <person name="Lapidus A."/>
            <person name="Bruce D."/>
            <person name="Goodwin L."/>
            <person name="Pitluck S."/>
            <person name="Kyrpides N."/>
            <person name="Mavromatis K."/>
            <person name="Pagani I."/>
            <person name="Ivanova N."/>
            <person name="Saunders E."/>
            <person name="Brettin T."/>
            <person name="Detter J.C."/>
            <person name="Han C."/>
            <person name="Tapia R."/>
            <person name="Land M."/>
            <person name="Hauser L."/>
            <person name="Markowitz V."/>
            <person name="Cheng J.-F."/>
            <person name="Hugenholtz P."/>
            <person name="Woyke T."/>
            <person name="Wu D."/>
            <person name="Eisen J.A."/>
        </authorList>
    </citation>
    <scope>NUCLEOTIDE SEQUENCE</scope>
    <source>
        <strain>ATCC 43644</strain>
    </source>
</reference>
<sequence>MSNNVDVSDLSTASEPTLLETLAQARLNRSEIAGSLGDLGTFLPLLLGMAVQNGLNFATGLFFAGLFNVLTGLIFAIPMAVQPMKAIAAVALTEGLTVPEIVAAGASVSLAVLALGLAGLIDRINRVVPRCVIRGVQLWMGLTLLMKGVEWIIESGPGWAWNGGLTALVAAGLVLGLSGSKRWPPAILVVGLGFVVALLDRPEAVATLGVGLTLPTWSPPSWADFVSAFPKATLPQLPLTLLNSVIAVCALSVDLYPDRPASPRRVAVSVGLMNLVGVWFAAMPMCHGAGGLAAQHRFGARTNGAILFLGTVKLILAVVFGTSLIELCQGYPKSVLGVLIGFGGLELALTARDQTRRADAFVMLAVVGVALALKSVAIGFVVGMVLAWGIRLGWFSVEDTPR</sequence>
<keyword evidence="3" id="KW-1185">Reference proteome</keyword>
<feature type="transmembrane region" description="Helical" evidence="1">
    <location>
        <begin position="101"/>
        <end position="120"/>
    </location>
</feature>
<keyword evidence="1" id="KW-0472">Membrane</keyword>
<feature type="transmembrane region" description="Helical" evidence="1">
    <location>
        <begin position="361"/>
        <end position="390"/>
    </location>
</feature>
<dbReference type="PANTHER" id="PTHR31970">
    <property type="match status" value="1"/>
</dbReference>
<feature type="transmembrane region" description="Helical" evidence="1">
    <location>
        <begin position="237"/>
        <end position="256"/>
    </location>
</feature>
<evidence type="ECO:0000256" key="1">
    <source>
        <dbReference type="SAM" id="Phobius"/>
    </source>
</evidence>
<dbReference type="KEGG" id="ipa:Isop_3699"/>
<gene>
    <name evidence="2" type="ordered locus">Isop_3699</name>
</gene>
<accession>E8QZC6</accession>
<evidence type="ECO:0000313" key="3">
    <source>
        <dbReference type="Proteomes" id="UP000008631"/>
    </source>
</evidence>
<dbReference type="EMBL" id="CP002353">
    <property type="protein sequence ID" value="ADV64255.1"/>
    <property type="molecule type" value="Genomic_DNA"/>
</dbReference>
<feature type="transmembrane region" description="Helical" evidence="1">
    <location>
        <begin position="306"/>
        <end position="325"/>
    </location>
</feature>
<organism evidence="2 3">
    <name type="scientific">Isosphaera pallida (strain ATCC 43644 / DSM 9630 / IS1B)</name>
    <dbReference type="NCBI Taxonomy" id="575540"/>
    <lineage>
        <taxon>Bacteria</taxon>
        <taxon>Pseudomonadati</taxon>
        <taxon>Planctomycetota</taxon>
        <taxon>Planctomycetia</taxon>
        <taxon>Isosphaerales</taxon>
        <taxon>Isosphaeraceae</taxon>
        <taxon>Isosphaera</taxon>
    </lineage>
</organism>
<dbReference type="HOGENOM" id="CLU_032158_1_0_0"/>
<dbReference type="GO" id="GO:0015098">
    <property type="term" value="F:molybdate ion transmembrane transporter activity"/>
    <property type="evidence" value="ECO:0007669"/>
    <property type="project" value="InterPro"/>
</dbReference>
<feature type="transmembrane region" description="Helical" evidence="1">
    <location>
        <begin position="58"/>
        <end position="81"/>
    </location>
</feature>
<evidence type="ECO:0000313" key="2">
    <source>
        <dbReference type="EMBL" id="ADV64255.1"/>
    </source>
</evidence>